<evidence type="ECO:0000313" key="1">
    <source>
        <dbReference type="EMBL" id="CAG8857638.1"/>
    </source>
</evidence>
<name>A0ABN7XTJ1_GIGMA</name>
<evidence type="ECO:0000313" key="2">
    <source>
        <dbReference type="Proteomes" id="UP000789901"/>
    </source>
</evidence>
<protein>
    <submittedName>
        <fullName evidence="1">28090_t:CDS:1</fullName>
    </submittedName>
</protein>
<gene>
    <name evidence="1" type="ORF">GMARGA_LOCUS46457</name>
</gene>
<dbReference type="Proteomes" id="UP000789901">
    <property type="component" value="Unassembled WGS sequence"/>
</dbReference>
<keyword evidence="2" id="KW-1185">Reference proteome</keyword>
<dbReference type="EMBL" id="CAJVQB010173275">
    <property type="protein sequence ID" value="CAG8857638.1"/>
    <property type="molecule type" value="Genomic_DNA"/>
</dbReference>
<proteinExistence type="predicted"/>
<comment type="caution">
    <text evidence="1">The sequence shown here is derived from an EMBL/GenBank/DDBJ whole genome shotgun (WGS) entry which is preliminary data.</text>
</comment>
<accession>A0ABN7XTJ1</accession>
<reference evidence="1 2" key="1">
    <citation type="submission" date="2021-06" db="EMBL/GenBank/DDBJ databases">
        <authorList>
            <person name="Kallberg Y."/>
            <person name="Tangrot J."/>
            <person name="Rosling A."/>
        </authorList>
    </citation>
    <scope>NUCLEOTIDE SEQUENCE [LARGE SCALE GENOMIC DNA]</scope>
    <source>
        <strain evidence="1 2">120-4 pot B 10/14</strain>
    </source>
</reference>
<feature type="non-terminal residue" evidence="1">
    <location>
        <position position="45"/>
    </location>
</feature>
<sequence length="45" mass="5454">IREIINARGTKNVLFILTKKYKISNTRIYKIWRGQNYLIDPFLLK</sequence>
<feature type="non-terminal residue" evidence="1">
    <location>
        <position position="1"/>
    </location>
</feature>
<organism evidence="1 2">
    <name type="scientific">Gigaspora margarita</name>
    <dbReference type="NCBI Taxonomy" id="4874"/>
    <lineage>
        <taxon>Eukaryota</taxon>
        <taxon>Fungi</taxon>
        <taxon>Fungi incertae sedis</taxon>
        <taxon>Mucoromycota</taxon>
        <taxon>Glomeromycotina</taxon>
        <taxon>Glomeromycetes</taxon>
        <taxon>Diversisporales</taxon>
        <taxon>Gigasporaceae</taxon>
        <taxon>Gigaspora</taxon>
    </lineage>
</organism>